<keyword evidence="2 3" id="KW-0040">ANK repeat</keyword>
<dbReference type="PANTHER" id="PTHR24198">
    <property type="entry name" value="ANKYRIN REPEAT AND PROTEIN KINASE DOMAIN-CONTAINING PROTEIN"/>
    <property type="match status" value="1"/>
</dbReference>
<gene>
    <name evidence="4" type="ORF">BCR32DRAFT_237835</name>
</gene>
<keyword evidence="1" id="KW-0677">Repeat</keyword>
<dbReference type="SUPFAM" id="SSF48403">
    <property type="entry name" value="Ankyrin repeat"/>
    <property type="match status" value="1"/>
</dbReference>
<feature type="repeat" description="ANK" evidence="3">
    <location>
        <begin position="284"/>
        <end position="316"/>
    </location>
</feature>
<dbReference type="EMBL" id="MCFG01000405">
    <property type="protein sequence ID" value="ORX71041.1"/>
    <property type="molecule type" value="Genomic_DNA"/>
</dbReference>
<feature type="repeat" description="ANK" evidence="3">
    <location>
        <begin position="219"/>
        <end position="251"/>
    </location>
</feature>
<feature type="repeat" description="ANK" evidence="3">
    <location>
        <begin position="18"/>
        <end position="50"/>
    </location>
</feature>
<dbReference type="STRING" id="1754192.A0A1Y1WBX3"/>
<dbReference type="PANTHER" id="PTHR24198:SF165">
    <property type="entry name" value="ANKYRIN REPEAT-CONTAINING PROTEIN-RELATED"/>
    <property type="match status" value="1"/>
</dbReference>
<dbReference type="Proteomes" id="UP000193944">
    <property type="component" value="Unassembled WGS sequence"/>
</dbReference>
<dbReference type="InterPro" id="IPR002110">
    <property type="entry name" value="Ankyrin_rpt"/>
</dbReference>
<evidence type="ECO:0000256" key="3">
    <source>
        <dbReference type="PROSITE-ProRule" id="PRU00023"/>
    </source>
</evidence>
<dbReference type="InterPro" id="IPR036770">
    <property type="entry name" value="Ankyrin_rpt-contain_sf"/>
</dbReference>
<feature type="repeat" description="ANK" evidence="3">
    <location>
        <begin position="51"/>
        <end position="83"/>
    </location>
</feature>
<dbReference type="PROSITE" id="PS50297">
    <property type="entry name" value="ANK_REP_REGION"/>
    <property type="match status" value="3"/>
</dbReference>
<dbReference type="OrthoDB" id="194358at2759"/>
<proteinExistence type="predicted"/>
<dbReference type="SMART" id="SM00248">
    <property type="entry name" value="ANK"/>
    <property type="match status" value="9"/>
</dbReference>
<feature type="repeat" description="ANK" evidence="3">
    <location>
        <begin position="84"/>
        <end position="116"/>
    </location>
</feature>
<keyword evidence="5" id="KW-1185">Reference proteome</keyword>
<dbReference type="PROSITE" id="PS50088">
    <property type="entry name" value="ANK_REPEAT"/>
    <property type="match status" value="6"/>
</dbReference>
<name>A0A1Y1WBX3_9FUNG</name>
<evidence type="ECO:0000256" key="1">
    <source>
        <dbReference type="ARBA" id="ARBA00022737"/>
    </source>
</evidence>
<sequence>MIECLLKKGSEINIIDNNGKSLIANAIQESSLTIVELLIKYGANPEFIDGNKNPPLNYAIQEKSESIVKLLISHGADANFIDLFNISSLAYAIQEKSLPIIKYLIDHGADINFVIESINSNKRQPLIYYAIKSGELPIVQLLLQYNANFDFKNKSNIFEILDILLNNPNTDIFEYLIKNKIDIHDFNGNMIKNLILRNRLDLLKILVEHNLNIELKDRYGYSPLVIAVHNRNLPIVNYLLNIGADIRQLNRHIRIIEVMIFHHELDLLKILIEHNLNVNAQDDDGNTLLIYAIRNRQIDIIEYLLKVGVNINYVKSDNESLDIINRNFNLEFYFEEYKKIKNILNHYKKLMI</sequence>
<protein>
    <submittedName>
        <fullName evidence="4">Ankyrin</fullName>
    </submittedName>
</protein>
<dbReference type="Pfam" id="PF13637">
    <property type="entry name" value="Ank_4"/>
    <property type="match status" value="1"/>
</dbReference>
<comment type="caution">
    <text evidence="4">The sequence shown here is derived from an EMBL/GenBank/DDBJ whole genome shotgun (WGS) entry which is preliminary data.</text>
</comment>
<evidence type="ECO:0000313" key="5">
    <source>
        <dbReference type="Proteomes" id="UP000193944"/>
    </source>
</evidence>
<organism evidence="4 5">
    <name type="scientific">Anaeromyces robustus</name>
    <dbReference type="NCBI Taxonomy" id="1754192"/>
    <lineage>
        <taxon>Eukaryota</taxon>
        <taxon>Fungi</taxon>
        <taxon>Fungi incertae sedis</taxon>
        <taxon>Chytridiomycota</taxon>
        <taxon>Chytridiomycota incertae sedis</taxon>
        <taxon>Neocallimastigomycetes</taxon>
        <taxon>Neocallimastigales</taxon>
        <taxon>Neocallimastigaceae</taxon>
        <taxon>Anaeromyces</taxon>
    </lineage>
</organism>
<accession>A0A1Y1WBX3</accession>
<dbReference type="Pfam" id="PF12796">
    <property type="entry name" value="Ank_2"/>
    <property type="match status" value="2"/>
</dbReference>
<evidence type="ECO:0000313" key="4">
    <source>
        <dbReference type="EMBL" id="ORX71041.1"/>
    </source>
</evidence>
<dbReference type="Gene3D" id="1.25.40.20">
    <property type="entry name" value="Ankyrin repeat-containing domain"/>
    <property type="match status" value="2"/>
</dbReference>
<feature type="repeat" description="ANK" evidence="3">
    <location>
        <begin position="122"/>
        <end position="154"/>
    </location>
</feature>
<reference evidence="4 5" key="2">
    <citation type="submission" date="2016-08" db="EMBL/GenBank/DDBJ databases">
        <title>Pervasive Adenine N6-methylation of Active Genes in Fungi.</title>
        <authorList>
            <consortium name="DOE Joint Genome Institute"/>
            <person name="Mondo S.J."/>
            <person name="Dannebaum R.O."/>
            <person name="Kuo R.C."/>
            <person name="Labutti K."/>
            <person name="Haridas S."/>
            <person name="Kuo A."/>
            <person name="Salamov A."/>
            <person name="Ahrendt S.R."/>
            <person name="Lipzen A."/>
            <person name="Sullivan W."/>
            <person name="Andreopoulos W.B."/>
            <person name="Clum A."/>
            <person name="Lindquist E."/>
            <person name="Daum C."/>
            <person name="Ramamoorthy G.K."/>
            <person name="Gryganskyi A."/>
            <person name="Culley D."/>
            <person name="Magnuson J.K."/>
            <person name="James T.Y."/>
            <person name="O'Malley M.A."/>
            <person name="Stajich J.E."/>
            <person name="Spatafora J.W."/>
            <person name="Visel A."/>
            <person name="Grigoriev I.V."/>
        </authorList>
    </citation>
    <scope>NUCLEOTIDE SEQUENCE [LARGE SCALE GENOMIC DNA]</scope>
    <source>
        <strain evidence="4 5">S4</strain>
    </source>
</reference>
<dbReference type="AlphaFoldDB" id="A0A1Y1WBX3"/>
<reference evidence="4 5" key="1">
    <citation type="submission" date="2016-08" db="EMBL/GenBank/DDBJ databases">
        <title>A Parts List for Fungal Cellulosomes Revealed by Comparative Genomics.</title>
        <authorList>
            <consortium name="DOE Joint Genome Institute"/>
            <person name="Haitjema C.H."/>
            <person name="Gilmore S.P."/>
            <person name="Henske J.K."/>
            <person name="Solomon K.V."/>
            <person name="De Groot R."/>
            <person name="Kuo A."/>
            <person name="Mondo S.J."/>
            <person name="Salamov A.A."/>
            <person name="Labutti K."/>
            <person name="Zhao Z."/>
            <person name="Chiniquy J."/>
            <person name="Barry K."/>
            <person name="Brewer H.M."/>
            <person name="Purvine S.O."/>
            <person name="Wright A.T."/>
            <person name="Boxma B."/>
            <person name="Van Alen T."/>
            <person name="Hackstein J.H."/>
            <person name="Baker S.E."/>
            <person name="Grigoriev I.V."/>
            <person name="O'Malley M.A."/>
        </authorList>
    </citation>
    <scope>NUCLEOTIDE SEQUENCE [LARGE SCALE GENOMIC DNA]</scope>
    <source>
        <strain evidence="4 5">S4</strain>
    </source>
</reference>
<evidence type="ECO:0000256" key="2">
    <source>
        <dbReference type="ARBA" id="ARBA00023043"/>
    </source>
</evidence>